<organism evidence="1 2">
    <name type="scientific">Teichococcus oryzae</name>
    <dbReference type="NCBI Taxonomy" id="1608942"/>
    <lineage>
        <taxon>Bacteria</taxon>
        <taxon>Pseudomonadati</taxon>
        <taxon>Pseudomonadota</taxon>
        <taxon>Alphaproteobacteria</taxon>
        <taxon>Acetobacterales</taxon>
        <taxon>Roseomonadaceae</taxon>
        <taxon>Roseomonas</taxon>
    </lineage>
</organism>
<evidence type="ECO:0000313" key="2">
    <source>
        <dbReference type="Proteomes" id="UP000322110"/>
    </source>
</evidence>
<reference evidence="1 2" key="1">
    <citation type="journal article" date="2015" name="Int. J. Syst. Evol. Microbiol.">
        <title>Roseomonas oryzae sp. nov., isolated from paddy rhizosphere soil.</title>
        <authorList>
            <person name="Ramaprasad E.V."/>
            <person name="Sasikala Ch."/>
            <person name="Ramana Ch.V."/>
        </authorList>
    </citation>
    <scope>NUCLEOTIDE SEQUENCE [LARGE SCALE GENOMIC DNA]</scope>
    <source>
        <strain evidence="1 2">KCTC 42542</strain>
    </source>
</reference>
<dbReference type="RefSeq" id="WP_206668083.1">
    <property type="nucleotide sequence ID" value="NZ_VUKA01000015.1"/>
</dbReference>
<keyword evidence="2" id="KW-1185">Reference proteome</keyword>
<dbReference type="InterPro" id="IPR007739">
    <property type="entry name" value="RgpF"/>
</dbReference>
<accession>A0A5B2TCF6</accession>
<dbReference type="EMBL" id="VUKA01000015">
    <property type="protein sequence ID" value="KAA2211773.1"/>
    <property type="molecule type" value="Genomic_DNA"/>
</dbReference>
<comment type="caution">
    <text evidence="1">The sequence shown here is derived from an EMBL/GenBank/DDBJ whole genome shotgun (WGS) entry which is preliminary data.</text>
</comment>
<gene>
    <name evidence="1" type="ORF">F0Q34_17985</name>
</gene>
<dbReference type="Pfam" id="PF05045">
    <property type="entry name" value="RgpF"/>
    <property type="match status" value="1"/>
</dbReference>
<name>A0A5B2TCF6_9PROT</name>
<evidence type="ECO:0000313" key="1">
    <source>
        <dbReference type="EMBL" id="KAA2211773.1"/>
    </source>
</evidence>
<feature type="non-terminal residue" evidence="1">
    <location>
        <position position="1"/>
    </location>
</feature>
<protein>
    <submittedName>
        <fullName evidence="1">Uncharacterized protein</fullName>
    </submittedName>
</protein>
<dbReference type="Proteomes" id="UP000322110">
    <property type="component" value="Unassembled WGS sequence"/>
</dbReference>
<proteinExistence type="predicted"/>
<dbReference type="AlphaFoldDB" id="A0A5B2TCF6"/>
<sequence length="269" mass="30446">GRDMSALFIACRDLFLDDRYTAVCRLHTKKSPHLHSGRAELFKRHSVENLLNSEGYTTNVLDLFRDKPWVGVAVPPIMHISLGTLGHGWLGNRPRVEALAAMLGLKTPIEATPPTAVYGGMFWFRPRALRKLFAHPWTWTDFEDEPYPLDGALGHALERMVCYVAQDAGFTTQQIISTHSAGWNYGMLEYKLQKLEAALPNADFGYRVRIVENWRNASYSQSSSVRQSLAALVLAVKRSAGHRLPRLVHALRPVYRTATLRHLRSRGDR</sequence>